<dbReference type="EMBL" id="CBTJ020000043">
    <property type="protein sequence ID" value="CDI02962.1"/>
    <property type="molecule type" value="Genomic_DNA"/>
</dbReference>
<dbReference type="Pfam" id="PF04316">
    <property type="entry name" value="FlgM"/>
    <property type="match status" value="1"/>
</dbReference>
<dbReference type="InterPro" id="IPR007412">
    <property type="entry name" value="FlgM"/>
</dbReference>
<dbReference type="AlphaFoldDB" id="W6M5E6"/>
<name>W6M5E6_9GAMM</name>
<evidence type="ECO:0000313" key="10">
    <source>
        <dbReference type="EMBL" id="CDI02962.1"/>
    </source>
</evidence>
<dbReference type="RefSeq" id="WP_048673508.1">
    <property type="nucleotide sequence ID" value="NZ_CBTJ020000043.1"/>
</dbReference>
<accession>W6M5E6</accession>
<proteinExistence type="inferred from homology"/>
<keyword evidence="6" id="KW-0804">Transcription</keyword>
<dbReference type="InterPro" id="IPR035890">
    <property type="entry name" value="Anti-sigma-28_factor_FlgM_sf"/>
</dbReference>
<evidence type="ECO:0000313" key="11">
    <source>
        <dbReference type="Proteomes" id="UP000035760"/>
    </source>
</evidence>
<dbReference type="OrthoDB" id="6120348at2"/>
<reference evidence="10" key="1">
    <citation type="submission" date="2013-07" db="EMBL/GenBank/DDBJ databases">
        <authorList>
            <person name="McIlroy S."/>
        </authorList>
    </citation>
    <scope>NUCLEOTIDE SEQUENCE [LARGE SCALE GENOMIC DNA]</scope>
    <source>
        <strain evidence="10">Run_A_D11</strain>
    </source>
</reference>
<evidence type="ECO:0000256" key="6">
    <source>
        <dbReference type="ARBA" id="ARBA00023163"/>
    </source>
</evidence>
<evidence type="ECO:0000256" key="7">
    <source>
        <dbReference type="ARBA" id="ARBA00024739"/>
    </source>
</evidence>
<dbReference type="NCBIfam" id="TIGR03824">
    <property type="entry name" value="FlgM_jcvi"/>
    <property type="match status" value="1"/>
</dbReference>
<sequence length="99" mass="10663">MAINPINSIYSPPVRGSGVERAVSSNVATLRGKPVGEVDQVQLTPGSVSLRQLETESQTPPIDHAKVAALREAINNGTYQVDSERIARKMSDFESALFP</sequence>
<keyword evidence="3" id="KW-0678">Repressor</keyword>
<reference evidence="10" key="2">
    <citation type="submission" date="2014-03" db="EMBL/GenBank/DDBJ databases">
        <title>Candidatus Competibacter-lineage genomes retrieved from metagenomes reveal functional metabolic diversity.</title>
        <authorList>
            <person name="McIlroy S.J."/>
            <person name="Albertsen M."/>
            <person name="Andresen E.K."/>
            <person name="Saunders A.M."/>
            <person name="Kristiansen R."/>
            <person name="Stokholm-Bjerregaard M."/>
            <person name="Nielsen K.L."/>
            <person name="Nielsen P.H."/>
        </authorList>
    </citation>
    <scope>NUCLEOTIDE SEQUENCE</scope>
    <source>
        <strain evidence="10">Run_A_D11</strain>
    </source>
</reference>
<keyword evidence="4" id="KW-1005">Bacterial flagellum biogenesis</keyword>
<evidence type="ECO:0000256" key="4">
    <source>
        <dbReference type="ARBA" id="ARBA00022795"/>
    </source>
</evidence>
<evidence type="ECO:0000256" key="5">
    <source>
        <dbReference type="ARBA" id="ARBA00023015"/>
    </source>
</evidence>
<dbReference type="STRING" id="1400863.BN873_360056"/>
<evidence type="ECO:0000256" key="8">
    <source>
        <dbReference type="ARBA" id="ARBA00030117"/>
    </source>
</evidence>
<dbReference type="Proteomes" id="UP000035760">
    <property type="component" value="Unassembled WGS sequence"/>
</dbReference>
<keyword evidence="5" id="KW-0805">Transcription regulation</keyword>
<keyword evidence="11" id="KW-1185">Reference proteome</keyword>
<dbReference type="InterPro" id="IPR031316">
    <property type="entry name" value="FlgM_C"/>
</dbReference>
<evidence type="ECO:0000256" key="2">
    <source>
        <dbReference type="ARBA" id="ARBA00017823"/>
    </source>
</evidence>
<evidence type="ECO:0000256" key="1">
    <source>
        <dbReference type="ARBA" id="ARBA00005322"/>
    </source>
</evidence>
<comment type="function">
    <text evidence="7">Responsible for the coupling of flagellin expression to flagellar assembly by preventing expression of the flagellin genes when a component of the middle class of proteins is defective. It negatively regulates flagellar genes by inhibiting the activity of FliA by directly binding to FliA.</text>
</comment>
<dbReference type="GO" id="GO:0044781">
    <property type="term" value="P:bacterial-type flagellum organization"/>
    <property type="evidence" value="ECO:0007669"/>
    <property type="project" value="UniProtKB-KW"/>
</dbReference>
<gene>
    <name evidence="10" type="ORF">BN873_360056</name>
</gene>
<evidence type="ECO:0000259" key="9">
    <source>
        <dbReference type="Pfam" id="PF04316"/>
    </source>
</evidence>
<feature type="domain" description="Anti-sigma-28 factor FlgM C-terminal" evidence="9">
    <location>
        <begin position="39"/>
        <end position="91"/>
    </location>
</feature>
<comment type="similarity">
    <text evidence="1">Belongs to the FlgM family.</text>
</comment>
<dbReference type="SUPFAM" id="SSF101498">
    <property type="entry name" value="Anti-sigma factor FlgM"/>
    <property type="match status" value="1"/>
</dbReference>
<evidence type="ECO:0000256" key="3">
    <source>
        <dbReference type="ARBA" id="ARBA00022491"/>
    </source>
</evidence>
<comment type="caution">
    <text evidence="10">The sequence shown here is derived from an EMBL/GenBank/DDBJ whole genome shotgun (WGS) entry which is preliminary data.</text>
</comment>
<protein>
    <recommendedName>
        <fullName evidence="2">Negative regulator of flagellin synthesis</fullName>
    </recommendedName>
    <alternativeName>
        <fullName evidence="8">Anti-sigma-28 factor</fullName>
    </alternativeName>
</protein>
<organism evidence="10 11">
    <name type="scientific">Candidatus Competibacter denitrificans Run_A_D11</name>
    <dbReference type="NCBI Taxonomy" id="1400863"/>
    <lineage>
        <taxon>Bacteria</taxon>
        <taxon>Pseudomonadati</taxon>
        <taxon>Pseudomonadota</taxon>
        <taxon>Gammaproteobacteria</taxon>
        <taxon>Candidatus Competibacteraceae</taxon>
        <taxon>Candidatus Competibacter</taxon>
    </lineage>
</organism>
<dbReference type="GO" id="GO:0045892">
    <property type="term" value="P:negative regulation of DNA-templated transcription"/>
    <property type="evidence" value="ECO:0007669"/>
    <property type="project" value="InterPro"/>
</dbReference>